<feature type="domain" description="WSC" evidence="2">
    <location>
        <begin position="23"/>
        <end position="112"/>
    </location>
</feature>
<gene>
    <name evidence="3" type="ORF">PECM_001149</name>
</gene>
<sequence>MQISQVLTTLALAMPALVSASALYPTMGCYSEVPDLKNDTTNIYNSYGLCADQCRQGHYKFAVLSKGDHCGCSNAVPPPANKVADDQCKTTCPGYPGDMCGGKTTYSVLNVQDQSNFVSSMTVKASATTTAGGIVVAASTPASTATATNVETTAMSSASASASASATPTFNAASSVREGSSLAGVLFAGLAMLL</sequence>
<dbReference type="OrthoDB" id="2019572at2759"/>
<evidence type="ECO:0000313" key="4">
    <source>
        <dbReference type="Proteomes" id="UP000631181"/>
    </source>
</evidence>
<protein>
    <recommendedName>
        <fullName evidence="2">WSC domain-containing protein</fullName>
    </recommendedName>
</protein>
<dbReference type="InterPro" id="IPR002889">
    <property type="entry name" value="WSC_carb-bd"/>
</dbReference>
<feature type="chain" id="PRO_5035193529" description="WSC domain-containing protein" evidence="1">
    <location>
        <begin position="21"/>
        <end position="194"/>
    </location>
</feature>
<accession>A0A8J8W8A1</accession>
<dbReference type="EMBL" id="WIWV01000012">
    <property type="protein sequence ID" value="KAF7718731.1"/>
    <property type="molecule type" value="Genomic_DNA"/>
</dbReference>
<dbReference type="SMART" id="SM00321">
    <property type="entry name" value="WSC"/>
    <property type="match status" value="1"/>
</dbReference>
<dbReference type="AlphaFoldDB" id="A0A8J8W8A1"/>
<evidence type="ECO:0000256" key="1">
    <source>
        <dbReference type="SAM" id="SignalP"/>
    </source>
</evidence>
<dbReference type="PROSITE" id="PS51212">
    <property type="entry name" value="WSC"/>
    <property type="match status" value="1"/>
</dbReference>
<keyword evidence="1" id="KW-0732">Signal</keyword>
<dbReference type="Proteomes" id="UP000631181">
    <property type="component" value="Unassembled WGS sequence"/>
</dbReference>
<comment type="caution">
    <text evidence="3">The sequence shown here is derived from an EMBL/GenBank/DDBJ whole genome shotgun (WGS) entry which is preliminary data.</text>
</comment>
<reference evidence="3" key="1">
    <citation type="journal article" date="2020" name="Front. Microbiol.">
        <title>Gene regulatory networks of Penicillium echinulatum 2HH and Penicillium oxalicum 114-2 inferred by a computational biology approach.</title>
        <authorList>
            <person name="Lenz A.R."/>
            <person name="Galan-Vasquez E."/>
            <person name="Balbinot E."/>
            <person name="De Abreu F.P."/>
            <person name="De Oliveira N.S."/>
            <person name="Da Rosa L.O."/>
            <person name="De Avila E Silva S."/>
            <person name="Camassola M."/>
            <person name="Dillon A.J.P."/>
            <person name="Perez-Rueda E."/>
        </authorList>
    </citation>
    <scope>NUCLEOTIDE SEQUENCE</scope>
    <source>
        <strain evidence="3">S1M29</strain>
    </source>
</reference>
<feature type="signal peptide" evidence="1">
    <location>
        <begin position="1"/>
        <end position="20"/>
    </location>
</feature>
<dbReference type="Pfam" id="PF01822">
    <property type="entry name" value="WSC"/>
    <property type="match status" value="1"/>
</dbReference>
<evidence type="ECO:0000259" key="2">
    <source>
        <dbReference type="PROSITE" id="PS51212"/>
    </source>
</evidence>
<proteinExistence type="predicted"/>
<name>A0A8J8W8A1_9EURO</name>
<keyword evidence="4" id="KW-1185">Reference proteome</keyword>
<organism evidence="3 4">
    <name type="scientific">Penicillium ucsense</name>
    <dbReference type="NCBI Taxonomy" id="2839758"/>
    <lineage>
        <taxon>Eukaryota</taxon>
        <taxon>Fungi</taxon>
        <taxon>Dikarya</taxon>
        <taxon>Ascomycota</taxon>
        <taxon>Pezizomycotina</taxon>
        <taxon>Eurotiomycetes</taxon>
        <taxon>Eurotiomycetidae</taxon>
        <taxon>Eurotiales</taxon>
        <taxon>Aspergillaceae</taxon>
        <taxon>Penicillium</taxon>
    </lineage>
</organism>
<evidence type="ECO:0000313" key="3">
    <source>
        <dbReference type="EMBL" id="KAF7718731.1"/>
    </source>
</evidence>